<evidence type="ECO:0000256" key="4">
    <source>
        <dbReference type="ARBA" id="ARBA00023157"/>
    </source>
</evidence>
<feature type="domain" description="Corticotropin-releasing factor binding protein C-terminal" evidence="8">
    <location>
        <begin position="215"/>
        <end position="319"/>
    </location>
</feature>
<name>A0A9J6BTW5_POLVA</name>
<feature type="chain" id="PRO_5039928569" description="Corticotropin-releasing factor-binding protein" evidence="6">
    <location>
        <begin position="21"/>
        <end position="328"/>
    </location>
</feature>
<evidence type="ECO:0000313" key="10">
    <source>
        <dbReference type="Proteomes" id="UP001107558"/>
    </source>
</evidence>
<protein>
    <recommendedName>
        <fullName evidence="11">Corticotropin-releasing factor-binding protein</fullName>
    </recommendedName>
</protein>
<feature type="signal peptide" evidence="6">
    <location>
        <begin position="1"/>
        <end position="20"/>
    </location>
</feature>
<evidence type="ECO:0008006" key="11">
    <source>
        <dbReference type="Google" id="ProtNLM"/>
    </source>
</evidence>
<dbReference type="GO" id="GO:0051460">
    <property type="term" value="P:negative regulation of corticotropin secretion"/>
    <property type="evidence" value="ECO:0007669"/>
    <property type="project" value="TreeGrafter"/>
</dbReference>
<dbReference type="PANTHER" id="PTHR10278">
    <property type="entry name" value="CORTICOTROPIN-RELEASING FACTOR-BINDING PROTEIN"/>
    <property type="match status" value="1"/>
</dbReference>
<keyword evidence="4" id="KW-1015">Disulfide bond</keyword>
<evidence type="ECO:0000256" key="2">
    <source>
        <dbReference type="ARBA" id="ARBA00022525"/>
    </source>
</evidence>
<accession>A0A9J6BTW5</accession>
<comment type="subcellular location">
    <subcellularLocation>
        <location evidence="1">Secreted</location>
    </subcellularLocation>
</comment>
<dbReference type="Pfam" id="PF23541">
    <property type="entry name" value="CRF-BP_C"/>
    <property type="match status" value="1"/>
</dbReference>
<evidence type="ECO:0000256" key="5">
    <source>
        <dbReference type="ARBA" id="ARBA00023180"/>
    </source>
</evidence>
<evidence type="ECO:0000256" key="6">
    <source>
        <dbReference type="SAM" id="SignalP"/>
    </source>
</evidence>
<evidence type="ECO:0000313" key="9">
    <source>
        <dbReference type="EMBL" id="KAG5672939.1"/>
    </source>
</evidence>
<dbReference type="GO" id="GO:0051424">
    <property type="term" value="F:corticotropin-releasing hormone binding"/>
    <property type="evidence" value="ECO:0007669"/>
    <property type="project" value="InterPro"/>
</dbReference>
<dbReference type="OrthoDB" id="10056927at2759"/>
<dbReference type="InterPro" id="IPR056177">
    <property type="entry name" value="CRF-BP_N"/>
</dbReference>
<dbReference type="Proteomes" id="UP001107558">
    <property type="component" value="Chromosome 3"/>
</dbReference>
<dbReference type="Pfam" id="PF05428">
    <property type="entry name" value="CRF-BP_N"/>
    <property type="match status" value="1"/>
</dbReference>
<dbReference type="AlphaFoldDB" id="A0A9J6BTW5"/>
<dbReference type="PANTHER" id="PTHR10278:SF0">
    <property type="entry name" value="CORTICOTROPIN-RELEASING FACTOR-BINDING PROTEIN"/>
    <property type="match status" value="1"/>
</dbReference>
<proteinExistence type="predicted"/>
<keyword evidence="10" id="KW-1185">Reference proteome</keyword>
<evidence type="ECO:0000256" key="1">
    <source>
        <dbReference type="ARBA" id="ARBA00004613"/>
    </source>
</evidence>
<comment type="caution">
    <text evidence="9">The sequence shown here is derived from an EMBL/GenBank/DDBJ whole genome shotgun (WGS) entry which is preliminary data.</text>
</comment>
<evidence type="ECO:0000259" key="8">
    <source>
        <dbReference type="Pfam" id="PF23541"/>
    </source>
</evidence>
<evidence type="ECO:0000256" key="3">
    <source>
        <dbReference type="ARBA" id="ARBA00022729"/>
    </source>
</evidence>
<dbReference type="InterPro" id="IPR056178">
    <property type="entry name" value="CRF-BP_C"/>
</dbReference>
<sequence>MKRVLIALLVAIIYHAEAKAWPNMNMMVRRSPLETLLPKNVHTLTDCMHVTSEDGIFTYRKVRRSSSFNSANGLHLVEMEPAEQQVCGVYFMTDPDKIIEVEVEFSDVSCDLGGLLGFVDGWELNGEYFPNINDHELPLEQRVFEFCDKTSSNPFIRKTLRKRKFISNQNGAVFQYKIPYQGSFAISARYVHNPKPCNIMAEGVAPFYVLQNYGSSRNCTITALFPAVVSILALDVGVNKGSVNYDCDHQNYFDKVIVGGSNGLDSSQMTKSAGICGTSEIKGPEQAIFCGVTSIRLESSGKHNNKVYVSLRQADENDMNLATAVCDL</sequence>
<organism evidence="9 10">
    <name type="scientific">Polypedilum vanderplanki</name>
    <name type="common">Sleeping chironomid midge</name>
    <dbReference type="NCBI Taxonomy" id="319348"/>
    <lineage>
        <taxon>Eukaryota</taxon>
        <taxon>Metazoa</taxon>
        <taxon>Ecdysozoa</taxon>
        <taxon>Arthropoda</taxon>
        <taxon>Hexapoda</taxon>
        <taxon>Insecta</taxon>
        <taxon>Pterygota</taxon>
        <taxon>Neoptera</taxon>
        <taxon>Endopterygota</taxon>
        <taxon>Diptera</taxon>
        <taxon>Nematocera</taxon>
        <taxon>Chironomoidea</taxon>
        <taxon>Chironomidae</taxon>
        <taxon>Chironominae</taxon>
        <taxon>Polypedilum</taxon>
        <taxon>Polypedilum</taxon>
    </lineage>
</organism>
<keyword evidence="5" id="KW-0325">Glycoprotein</keyword>
<dbReference type="InterPro" id="IPR008435">
    <property type="entry name" value="CRF-bd"/>
</dbReference>
<evidence type="ECO:0000259" key="7">
    <source>
        <dbReference type="Pfam" id="PF05428"/>
    </source>
</evidence>
<keyword evidence="2" id="KW-0964">Secreted</keyword>
<dbReference type="GO" id="GO:0009755">
    <property type="term" value="P:hormone-mediated signaling pathway"/>
    <property type="evidence" value="ECO:0007669"/>
    <property type="project" value="TreeGrafter"/>
</dbReference>
<reference evidence="9" key="1">
    <citation type="submission" date="2021-03" db="EMBL/GenBank/DDBJ databases">
        <title>Chromosome level genome of the anhydrobiotic midge Polypedilum vanderplanki.</title>
        <authorList>
            <person name="Yoshida Y."/>
            <person name="Kikawada T."/>
            <person name="Gusev O."/>
        </authorList>
    </citation>
    <scope>NUCLEOTIDE SEQUENCE</scope>
    <source>
        <strain evidence="9">NIAS01</strain>
        <tissue evidence="9">Whole body or cell culture</tissue>
    </source>
</reference>
<gene>
    <name evidence="9" type="ORF">PVAND_003026</name>
</gene>
<dbReference type="GO" id="GO:0005615">
    <property type="term" value="C:extracellular space"/>
    <property type="evidence" value="ECO:0007669"/>
    <property type="project" value="TreeGrafter"/>
</dbReference>
<feature type="domain" description="Corticotropin-releasing factor binding protein N-terminal" evidence="7">
    <location>
        <begin position="59"/>
        <end position="182"/>
    </location>
</feature>
<dbReference type="EMBL" id="JADBJN010000003">
    <property type="protein sequence ID" value="KAG5672939.1"/>
    <property type="molecule type" value="Genomic_DNA"/>
</dbReference>
<keyword evidence="3 6" id="KW-0732">Signal</keyword>